<comment type="subcellular location">
    <subcellularLocation>
        <location evidence="8">Cell membrane</location>
        <topology evidence="8">Multi-pass membrane protein</topology>
    </subcellularLocation>
    <subcellularLocation>
        <location evidence="1">Endomembrane system</location>
        <topology evidence="1">Multi-pass membrane protein</topology>
    </subcellularLocation>
</comment>
<dbReference type="EMBL" id="BAABAB010000007">
    <property type="protein sequence ID" value="GAA3610704.1"/>
    <property type="molecule type" value="Genomic_DNA"/>
</dbReference>
<comment type="similarity">
    <text evidence="2 8">Belongs to the NiCoT transporter (TC 2.A.52) family.</text>
</comment>
<feature type="transmembrane region" description="Helical" evidence="8">
    <location>
        <begin position="147"/>
        <end position="172"/>
    </location>
</feature>
<keyword evidence="4" id="KW-0533">Nickel</keyword>
<evidence type="ECO:0000256" key="5">
    <source>
        <dbReference type="ARBA" id="ARBA00022692"/>
    </source>
</evidence>
<feature type="transmembrane region" description="Helical" evidence="8">
    <location>
        <begin position="33"/>
        <end position="53"/>
    </location>
</feature>
<sequence>MTETSLQTERARPSLRALLTTDGRAAHSFRTRVTAAFVTIAALHVVGLGLLGLGVAAGTAGAVTVGAAAFAYFRGLIHSFDFDHISMIDNSTRKFVTEGRNPASVGLAFSAGHSTVVVLTGVLVIAGAGFVHVALDESSGAARALGVIGLSISGLYLLLVAVANLATFAQAWKLRRALRRNPSMELPPGALTPRGPAARVMTAPLRRVRHPRHIYLIGFLFSLGFDTSSQIGLMMITAGAALAGAPPLSLLCLPILFAAAMTLGDTSNGLMMLKLYQSADEDPARKVNYNLLITGVSILSALAVGTIALSTILSEVFGLHLALVDRVASVDTEYAGYLLAGLFATIGVSAWLLWRRVGLDRS</sequence>
<evidence type="ECO:0000313" key="10">
    <source>
        <dbReference type="Proteomes" id="UP001501490"/>
    </source>
</evidence>
<dbReference type="RefSeq" id="WP_344802080.1">
    <property type="nucleotide sequence ID" value="NZ_BAABAB010000007.1"/>
</dbReference>
<evidence type="ECO:0000256" key="8">
    <source>
        <dbReference type="RuleBase" id="RU362101"/>
    </source>
</evidence>
<keyword evidence="3 8" id="KW-0813">Transport</keyword>
<evidence type="ECO:0000256" key="3">
    <source>
        <dbReference type="ARBA" id="ARBA00022448"/>
    </source>
</evidence>
<accession>A0ABP6ZIF9</accession>
<dbReference type="InterPro" id="IPR011541">
    <property type="entry name" value="Ni/Co_transpt_high_affinity"/>
</dbReference>
<feature type="transmembrane region" description="Helical" evidence="8">
    <location>
        <begin position="59"/>
        <end position="77"/>
    </location>
</feature>
<dbReference type="PANTHER" id="PTHR31611:SF0">
    <property type="entry name" value="HIGH-AFFINITY NICKEL TRANSPORT PROTEIN NIC1"/>
    <property type="match status" value="1"/>
</dbReference>
<feature type="transmembrane region" description="Helical" evidence="8">
    <location>
        <begin position="116"/>
        <end position="135"/>
    </location>
</feature>
<feature type="transmembrane region" description="Helical" evidence="8">
    <location>
        <begin position="248"/>
        <end position="270"/>
    </location>
</feature>
<proteinExistence type="inferred from homology"/>
<protein>
    <recommendedName>
        <fullName evidence="8">Nickel/cobalt efflux system</fullName>
    </recommendedName>
</protein>
<gene>
    <name evidence="9" type="ORF">GCM10022236_10480</name>
</gene>
<feature type="transmembrane region" description="Helical" evidence="8">
    <location>
        <begin position="291"/>
        <end position="314"/>
    </location>
</feature>
<feature type="transmembrane region" description="Helical" evidence="8">
    <location>
        <begin position="214"/>
        <end position="242"/>
    </location>
</feature>
<keyword evidence="6 8" id="KW-1133">Transmembrane helix</keyword>
<organism evidence="9 10">
    <name type="scientific">Microlunatus ginsengisoli</name>
    <dbReference type="NCBI Taxonomy" id="363863"/>
    <lineage>
        <taxon>Bacteria</taxon>
        <taxon>Bacillati</taxon>
        <taxon>Actinomycetota</taxon>
        <taxon>Actinomycetes</taxon>
        <taxon>Propionibacteriales</taxon>
        <taxon>Propionibacteriaceae</taxon>
        <taxon>Microlunatus</taxon>
    </lineage>
</organism>
<dbReference type="Proteomes" id="UP001501490">
    <property type="component" value="Unassembled WGS sequence"/>
</dbReference>
<evidence type="ECO:0000256" key="7">
    <source>
        <dbReference type="ARBA" id="ARBA00023136"/>
    </source>
</evidence>
<keyword evidence="5 8" id="KW-0812">Transmembrane</keyword>
<evidence type="ECO:0000256" key="4">
    <source>
        <dbReference type="ARBA" id="ARBA00022596"/>
    </source>
</evidence>
<evidence type="ECO:0000256" key="6">
    <source>
        <dbReference type="ARBA" id="ARBA00022989"/>
    </source>
</evidence>
<dbReference type="Pfam" id="PF03824">
    <property type="entry name" value="NicO"/>
    <property type="match status" value="1"/>
</dbReference>
<comment type="caution">
    <text evidence="9">The sequence shown here is derived from an EMBL/GenBank/DDBJ whole genome shotgun (WGS) entry which is preliminary data.</text>
</comment>
<feature type="transmembrane region" description="Helical" evidence="8">
    <location>
        <begin position="334"/>
        <end position="354"/>
    </location>
</feature>
<dbReference type="PANTHER" id="PTHR31611">
    <property type="entry name" value="HIGH-AFFINITY NICKEL TRANSPORT PROTEIN NIC1"/>
    <property type="match status" value="1"/>
</dbReference>
<reference evidence="10" key="1">
    <citation type="journal article" date="2019" name="Int. J. Syst. Evol. Microbiol.">
        <title>The Global Catalogue of Microorganisms (GCM) 10K type strain sequencing project: providing services to taxonomists for standard genome sequencing and annotation.</title>
        <authorList>
            <consortium name="The Broad Institute Genomics Platform"/>
            <consortium name="The Broad Institute Genome Sequencing Center for Infectious Disease"/>
            <person name="Wu L."/>
            <person name="Ma J."/>
        </authorList>
    </citation>
    <scope>NUCLEOTIDE SEQUENCE [LARGE SCALE GENOMIC DNA]</scope>
    <source>
        <strain evidence="10">JCM 16929</strain>
    </source>
</reference>
<dbReference type="InterPro" id="IPR004688">
    <property type="entry name" value="Ni/Co_transpt"/>
</dbReference>
<keyword evidence="7 8" id="KW-0472">Membrane</keyword>
<evidence type="ECO:0000256" key="2">
    <source>
        <dbReference type="ARBA" id="ARBA00010892"/>
    </source>
</evidence>
<keyword evidence="10" id="KW-1185">Reference proteome</keyword>
<evidence type="ECO:0000256" key="1">
    <source>
        <dbReference type="ARBA" id="ARBA00004127"/>
    </source>
</evidence>
<name>A0ABP6ZIF9_9ACTN</name>
<evidence type="ECO:0000313" key="9">
    <source>
        <dbReference type="EMBL" id="GAA3610704.1"/>
    </source>
</evidence>